<organism evidence="13 14">
    <name type="scientific">Cyclotella atomus</name>
    <dbReference type="NCBI Taxonomy" id="382360"/>
    <lineage>
        <taxon>Eukaryota</taxon>
        <taxon>Sar</taxon>
        <taxon>Stramenopiles</taxon>
        <taxon>Ochrophyta</taxon>
        <taxon>Bacillariophyta</taxon>
        <taxon>Coscinodiscophyceae</taxon>
        <taxon>Thalassiosirophycidae</taxon>
        <taxon>Stephanodiscales</taxon>
        <taxon>Stephanodiscaceae</taxon>
        <taxon>Cyclotella</taxon>
    </lineage>
</organism>
<name>A0ABD3PQM7_9STRA</name>
<evidence type="ECO:0000256" key="10">
    <source>
        <dbReference type="PROSITE-ProRule" id="PRU00176"/>
    </source>
</evidence>
<dbReference type="InterPro" id="IPR000504">
    <property type="entry name" value="RRM_dom"/>
</dbReference>
<dbReference type="Pfam" id="PF00076">
    <property type="entry name" value="RRM_1"/>
    <property type="match status" value="2"/>
</dbReference>
<feature type="region of interest" description="Disordered" evidence="11">
    <location>
        <begin position="115"/>
        <end position="156"/>
    </location>
</feature>
<dbReference type="SMART" id="SM00360">
    <property type="entry name" value="RRM"/>
    <property type="match status" value="2"/>
</dbReference>
<proteinExistence type="inferred from homology"/>
<evidence type="ECO:0000256" key="2">
    <source>
        <dbReference type="ARBA" id="ARBA00007243"/>
    </source>
</evidence>
<dbReference type="InterPro" id="IPR012677">
    <property type="entry name" value="Nucleotide-bd_a/b_plait_sf"/>
</dbReference>
<keyword evidence="3" id="KW-0507">mRNA processing</keyword>
<feature type="compositionally biased region" description="Basic and acidic residues" evidence="11">
    <location>
        <begin position="127"/>
        <end position="136"/>
    </location>
</feature>
<dbReference type="GO" id="GO:0003723">
    <property type="term" value="F:RNA binding"/>
    <property type="evidence" value="ECO:0007669"/>
    <property type="project" value="UniProtKB-UniRule"/>
</dbReference>
<evidence type="ECO:0000256" key="1">
    <source>
        <dbReference type="ARBA" id="ARBA00004123"/>
    </source>
</evidence>
<dbReference type="FunFam" id="3.30.70.330:FF:000039">
    <property type="entry name" value="U1 small nuclear ribonucleoprotein A"/>
    <property type="match status" value="1"/>
</dbReference>
<evidence type="ECO:0000256" key="4">
    <source>
        <dbReference type="ARBA" id="ARBA00022728"/>
    </source>
</evidence>
<reference evidence="13 14" key="1">
    <citation type="submission" date="2024-10" db="EMBL/GenBank/DDBJ databases">
        <title>Updated reference genomes for cyclostephanoid diatoms.</title>
        <authorList>
            <person name="Roberts W.R."/>
            <person name="Alverson A.J."/>
        </authorList>
    </citation>
    <scope>NUCLEOTIDE SEQUENCE [LARGE SCALE GENOMIC DNA]</scope>
    <source>
        <strain evidence="13 14">AJA010-31</strain>
    </source>
</reference>
<dbReference type="CDD" id="cd12246">
    <property type="entry name" value="RRM1_U1A_like"/>
    <property type="match status" value="1"/>
</dbReference>
<evidence type="ECO:0000259" key="12">
    <source>
        <dbReference type="PROSITE" id="PS50102"/>
    </source>
</evidence>
<feature type="domain" description="RRM" evidence="12">
    <location>
        <begin position="16"/>
        <end position="100"/>
    </location>
</feature>
<keyword evidence="5" id="KW-0677">Repeat</keyword>
<evidence type="ECO:0000313" key="13">
    <source>
        <dbReference type="EMBL" id="KAL3790463.1"/>
    </source>
</evidence>
<dbReference type="GO" id="GO:0030532">
    <property type="term" value="C:small nuclear ribonucleoprotein complex"/>
    <property type="evidence" value="ECO:0007669"/>
    <property type="project" value="UniProtKB-ARBA"/>
</dbReference>
<dbReference type="GO" id="GO:0006397">
    <property type="term" value="P:mRNA processing"/>
    <property type="evidence" value="ECO:0007669"/>
    <property type="project" value="UniProtKB-KW"/>
</dbReference>
<feature type="domain" description="RRM" evidence="12">
    <location>
        <begin position="154"/>
        <end position="225"/>
    </location>
</feature>
<gene>
    <name evidence="13" type="ORF">ACHAWO_007153</name>
</gene>
<feature type="compositionally biased region" description="Low complexity" evidence="11">
    <location>
        <begin position="138"/>
        <end position="156"/>
    </location>
</feature>
<evidence type="ECO:0000256" key="7">
    <source>
        <dbReference type="ARBA" id="ARBA00023187"/>
    </source>
</evidence>
<evidence type="ECO:0000256" key="8">
    <source>
        <dbReference type="ARBA" id="ARBA00023242"/>
    </source>
</evidence>
<evidence type="ECO:0000256" key="6">
    <source>
        <dbReference type="ARBA" id="ARBA00022884"/>
    </source>
</evidence>
<dbReference type="PANTHER" id="PTHR10501">
    <property type="entry name" value="U1 SMALL NUCLEAR RIBONUCLEOPROTEIN A/U2 SMALL NUCLEAR RIBONUCLEOPROTEIN B"/>
    <property type="match status" value="1"/>
</dbReference>
<dbReference type="InterPro" id="IPR035979">
    <property type="entry name" value="RBD_domain_sf"/>
</dbReference>
<dbReference type="GO" id="GO:0005681">
    <property type="term" value="C:spliceosomal complex"/>
    <property type="evidence" value="ECO:0007669"/>
    <property type="project" value="UniProtKB-KW"/>
</dbReference>
<keyword evidence="6 10" id="KW-0694">RNA-binding</keyword>
<evidence type="ECO:0000256" key="3">
    <source>
        <dbReference type="ARBA" id="ARBA00022664"/>
    </source>
</evidence>
<dbReference type="AlphaFoldDB" id="A0ABD3PQM7"/>
<evidence type="ECO:0000256" key="5">
    <source>
        <dbReference type="ARBA" id="ARBA00022737"/>
    </source>
</evidence>
<keyword evidence="9" id="KW-0687">Ribonucleoprotein</keyword>
<dbReference type="PROSITE" id="PS50102">
    <property type="entry name" value="RRM"/>
    <property type="match status" value="2"/>
</dbReference>
<keyword evidence="8" id="KW-0539">Nucleus</keyword>
<dbReference type="EMBL" id="JALLPJ020000501">
    <property type="protein sequence ID" value="KAL3790463.1"/>
    <property type="molecule type" value="Genomic_DNA"/>
</dbReference>
<evidence type="ECO:0000256" key="11">
    <source>
        <dbReference type="SAM" id="MobiDB-lite"/>
    </source>
</evidence>
<evidence type="ECO:0000256" key="9">
    <source>
        <dbReference type="ARBA" id="ARBA00023274"/>
    </source>
</evidence>
<dbReference type="Gene3D" id="3.30.70.330">
    <property type="match status" value="2"/>
</dbReference>
<evidence type="ECO:0000313" key="14">
    <source>
        <dbReference type="Proteomes" id="UP001530400"/>
    </source>
</evidence>
<dbReference type="Proteomes" id="UP001530400">
    <property type="component" value="Unassembled WGS sequence"/>
</dbReference>
<dbReference type="SUPFAM" id="SSF54928">
    <property type="entry name" value="RNA-binding domain, RBD"/>
    <property type="match status" value="1"/>
</dbReference>
<keyword evidence="7" id="KW-0508">mRNA splicing</keyword>
<dbReference type="GO" id="GO:0008380">
    <property type="term" value="P:RNA splicing"/>
    <property type="evidence" value="ECO:0007669"/>
    <property type="project" value="UniProtKB-KW"/>
</dbReference>
<comment type="subcellular location">
    <subcellularLocation>
        <location evidence="1">Nucleus</location>
    </subcellularLocation>
</comment>
<protein>
    <recommendedName>
        <fullName evidence="12">RRM domain-containing protein</fullName>
    </recommendedName>
</protein>
<dbReference type="FunFam" id="3.30.70.330:FF:000029">
    <property type="entry name" value="U2 small nuclear ribonucleoprotein B"/>
    <property type="match status" value="1"/>
</dbReference>
<comment type="similarity">
    <text evidence="2">Belongs to the RRM U1 A/B'' family.</text>
</comment>
<keyword evidence="14" id="KW-1185">Reference proteome</keyword>
<accession>A0ABD3PQM7</accession>
<sequence>MAAVAPASSSTNTANPTLYISNISWSVKKPLLKRALYSLFTRHGKVLDVIVLRGPSKSNTPLRGQAWVIFDTVASATAALNAEQHFVFFDRQLKLEYAREISDRIARRDGIKKKRKADVAAGGGDNAGEKNFKMKVESTPSTASGPQPSSTPTSTLLTSNIPSECNEMMLSMLFKQYAGFIKVTPHNSGVYTVRFESEREATGALGGLNGFKLNSSSVLDLRYGQ</sequence>
<comment type="caution">
    <text evidence="13">The sequence shown here is derived from an EMBL/GenBank/DDBJ whole genome shotgun (WGS) entry which is preliminary data.</text>
</comment>
<keyword evidence="4" id="KW-0747">Spliceosome</keyword>